<dbReference type="RefSeq" id="XP_046060832.1">
    <property type="nucleotide sequence ID" value="XM_046204827.1"/>
</dbReference>
<organism evidence="5 6">
    <name type="scientific">Ogataea philodendri</name>
    <dbReference type="NCBI Taxonomy" id="1378263"/>
    <lineage>
        <taxon>Eukaryota</taxon>
        <taxon>Fungi</taxon>
        <taxon>Dikarya</taxon>
        <taxon>Ascomycota</taxon>
        <taxon>Saccharomycotina</taxon>
        <taxon>Pichiomycetes</taxon>
        <taxon>Pichiales</taxon>
        <taxon>Pichiaceae</taxon>
        <taxon>Ogataea</taxon>
    </lineage>
</organism>
<keyword evidence="6" id="KW-1185">Reference proteome</keyword>
<feature type="region of interest" description="Disordered" evidence="3">
    <location>
        <begin position="695"/>
        <end position="735"/>
    </location>
</feature>
<dbReference type="InterPro" id="IPR036864">
    <property type="entry name" value="Zn2-C6_fun-type_DNA-bd_sf"/>
</dbReference>
<dbReference type="InterPro" id="IPR007219">
    <property type="entry name" value="XnlR_reg_dom"/>
</dbReference>
<dbReference type="CDD" id="cd00067">
    <property type="entry name" value="GAL4"/>
    <property type="match status" value="1"/>
</dbReference>
<name>A0A9P8T466_9ASCO</name>
<accession>A0A9P8T466</accession>
<sequence length="735" mass="83445">MSATRDILNSPDSLSNINPIIFRGRNHIACIRCKNQKTKCSGVKPTCDNCKLTGNECVYPFKDRKIIILESQLNSLQARIRQLEDHISGIHPDSESSYQQASNQAFLPLQFHTNNERLDNVINVSFGDSEHPGRNVPSAAVSDAINYYVSDLYFADTDHCIVSLPVKEYAKVLVDLCLDHFHYSQYLFEEMDFVADFNKVYETGLCHSPQMLSQILVTLALGEQILYSNKSHQMSLDALNAKLSSKRNFVNKTPGFKYFLSAVKLFPTNVEKPTLATIQTALLIGYYNQSLNRITTSYMWFGLATRWALSLNLHLKDPNLAGPELARRKRVWWTVFTLDSFATSRIRLPQSVKYNETQIDLISDQDCRDWPGGRILAFQVSLLKFTDRILHSVYNMAPRSLYTEEKTRIGDNLAANTIQMVKILEDNFNSNLQPEFKQLFEEINTNKLCTFHRSLIHVYLKSNQYLITTCRPLALAVFKKFIPLDPQIAQILKKCIAAATDSIKMLYHVKTVGLLVTFDYWQTHFLFNSLLILLITSSIEDTRDSLRIGVDLLKFMALAGNHVSKDSLNKLIQLVKIFNDLGFNLDLDLSLPELNRVVLSDIVGLDEQSVDIHLINLNSNLTDQNTESQIEQTNFQLQQQQKQLLQQTEQQLPLMFAGPDDQMVNRAVSAEELNGLNLNFFDSLLNNMQGWSYIPETDPAPAPAPPPPPAIRPDPSRETTLPTPLFSPPTQTRAS</sequence>
<dbReference type="InterPro" id="IPR001138">
    <property type="entry name" value="Zn2Cys6_DnaBD"/>
</dbReference>
<evidence type="ECO:0000313" key="5">
    <source>
        <dbReference type="EMBL" id="KAH3665628.1"/>
    </source>
</evidence>
<dbReference type="InterPro" id="IPR050987">
    <property type="entry name" value="AtrR-like"/>
</dbReference>
<dbReference type="SMART" id="SM00066">
    <property type="entry name" value="GAL4"/>
    <property type="match status" value="1"/>
</dbReference>
<dbReference type="PANTHER" id="PTHR46910">
    <property type="entry name" value="TRANSCRIPTION FACTOR PDR1"/>
    <property type="match status" value="1"/>
</dbReference>
<proteinExistence type="predicted"/>
<comment type="caution">
    <text evidence="5">The sequence shown here is derived from an EMBL/GenBank/DDBJ whole genome shotgun (WGS) entry which is preliminary data.</text>
</comment>
<dbReference type="GO" id="GO:0000981">
    <property type="term" value="F:DNA-binding transcription factor activity, RNA polymerase II-specific"/>
    <property type="evidence" value="ECO:0007669"/>
    <property type="project" value="InterPro"/>
</dbReference>
<dbReference type="Proteomes" id="UP000769157">
    <property type="component" value="Unassembled WGS sequence"/>
</dbReference>
<evidence type="ECO:0000256" key="2">
    <source>
        <dbReference type="ARBA" id="ARBA00023242"/>
    </source>
</evidence>
<dbReference type="OrthoDB" id="3266505at2759"/>
<feature type="compositionally biased region" description="Pro residues" evidence="3">
    <location>
        <begin position="698"/>
        <end position="712"/>
    </location>
</feature>
<dbReference type="Pfam" id="PF00172">
    <property type="entry name" value="Zn_clus"/>
    <property type="match status" value="1"/>
</dbReference>
<dbReference type="PANTHER" id="PTHR46910:SF39">
    <property type="entry name" value="ZN(II)2CYS6 TRANSCRIPTION FACTOR (EUROFUNG)"/>
    <property type="match status" value="1"/>
</dbReference>
<reference evidence="5" key="1">
    <citation type="journal article" date="2021" name="Open Biol.">
        <title>Shared evolutionary footprints suggest mitochondrial oxidative damage underlies multiple complex I losses in fungi.</title>
        <authorList>
            <person name="Schikora-Tamarit M.A."/>
            <person name="Marcet-Houben M."/>
            <person name="Nosek J."/>
            <person name="Gabaldon T."/>
        </authorList>
    </citation>
    <scope>NUCLEOTIDE SEQUENCE</scope>
    <source>
        <strain evidence="5">CBS6075</strain>
    </source>
</reference>
<feature type="compositionally biased region" description="Low complexity" evidence="3">
    <location>
        <begin position="719"/>
        <end position="735"/>
    </location>
</feature>
<protein>
    <recommendedName>
        <fullName evidence="4">Zn(2)-C6 fungal-type domain-containing protein</fullName>
    </recommendedName>
</protein>
<keyword evidence="1" id="KW-0479">Metal-binding</keyword>
<evidence type="ECO:0000256" key="1">
    <source>
        <dbReference type="ARBA" id="ARBA00022723"/>
    </source>
</evidence>
<dbReference type="GO" id="GO:0006351">
    <property type="term" value="P:DNA-templated transcription"/>
    <property type="evidence" value="ECO:0007669"/>
    <property type="project" value="InterPro"/>
</dbReference>
<dbReference type="GO" id="GO:0003677">
    <property type="term" value="F:DNA binding"/>
    <property type="evidence" value="ECO:0007669"/>
    <property type="project" value="InterPro"/>
</dbReference>
<dbReference type="GeneID" id="70235781"/>
<dbReference type="EMBL" id="JAEUBE010000295">
    <property type="protein sequence ID" value="KAH3665628.1"/>
    <property type="molecule type" value="Genomic_DNA"/>
</dbReference>
<evidence type="ECO:0000256" key="3">
    <source>
        <dbReference type="SAM" id="MobiDB-lite"/>
    </source>
</evidence>
<dbReference type="Gene3D" id="4.10.240.10">
    <property type="entry name" value="Zn(2)-C6 fungal-type DNA-binding domain"/>
    <property type="match status" value="1"/>
</dbReference>
<dbReference type="GO" id="GO:0008270">
    <property type="term" value="F:zinc ion binding"/>
    <property type="evidence" value="ECO:0007669"/>
    <property type="project" value="InterPro"/>
</dbReference>
<dbReference type="PROSITE" id="PS00463">
    <property type="entry name" value="ZN2_CY6_FUNGAL_1"/>
    <property type="match status" value="1"/>
</dbReference>
<feature type="domain" description="Zn(2)-C6 fungal-type" evidence="4">
    <location>
        <begin position="29"/>
        <end position="59"/>
    </location>
</feature>
<dbReference type="AlphaFoldDB" id="A0A9P8T466"/>
<dbReference type="SUPFAM" id="SSF57701">
    <property type="entry name" value="Zn2/Cys6 DNA-binding domain"/>
    <property type="match status" value="1"/>
</dbReference>
<reference evidence="5" key="2">
    <citation type="submission" date="2021-01" db="EMBL/GenBank/DDBJ databases">
        <authorList>
            <person name="Schikora-Tamarit M.A."/>
        </authorList>
    </citation>
    <scope>NUCLEOTIDE SEQUENCE</scope>
    <source>
        <strain evidence="5">CBS6075</strain>
    </source>
</reference>
<dbReference type="PROSITE" id="PS50048">
    <property type="entry name" value="ZN2_CY6_FUNGAL_2"/>
    <property type="match status" value="1"/>
</dbReference>
<evidence type="ECO:0000313" key="6">
    <source>
        <dbReference type="Proteomes" id="UP000769157"/>
    </source>
</evidence>
<dbReference type="Pfam" id="PF04082">
    <property type="entry name" value="Fungal_trans"/>
    <property type="match status" value="1"/>
</dbReference>
<evidence type="ECO:0000259" key="4">
    <source>
        <dbReference type="PROSITE" id="PS50048"/>
    </source>
</evidence>
<gene>
    <name evidence="5" type="ORF">OGAPHI_003816</name>
</gene>
<dbReference type="SMART" id="SM00906">
    <property type="entry name" value="Fungal_trans"/>
    <property type="match status" value="1"/>
</dbReference>
<dbReference type="CDD" id="cd12148">
    <property type="entry name" value="fungal_TF_MHR"/>
    <property type="match status" value="1"/>
</dbReference>
<keyword evidence="2" id="KW-0539">Nucleus</keyword>